<gene>
    <name evidence="2" type="ORF">TGMAS_417560</name>
</gene>
<evidence type="ECO:0000313" key="2">
    <source>
        <dbReference type="EMBL" id="KFH00086.1"/>
    </source>
</evidence>
<protein>
    <submittedName>
        <fullName evidence="2">Uncharacterized protein</fullName>
    </submittedName>
</protein>
<dbReference type="Proteomes" id="UP000028821">
    <property type="component" value="Unassembled WGS sequence"/>
</dbReference>
<feature type="non-terminal residue" evidence="2">
    <location>
        <position position="1"/>
    </location>
</feature>
<organism evidence="2 3">
    <name type="scientific">Toxoplasma gondii MAS</name>
    <dbReference type="NCBI Taxonomy" id="943118"/>
    <lineage>
        <taxon>Eukaryota</taxon>
        <taxon>Sar</taxon>
        <taxon>Alveolata</taxon>
        <taxon>Apicomplexa</taxon>
        <taxon>Conoidasida</taxon>
        <taxon>Coccidia</taxon>
        <taxon>Eucoccidiorida</taxon>
        <taxon>Eimeriorina</taxon>
        <taxon>Sarcocystidae</taxon>
        <taxon>Toxoplasma</taxon>
    </lineage>
</organism>
<accession>A0A086PIA4</accession>
<feature type="region of interest" description="Disordered" evidence="1">
    <location>
        <begin position="1"/>
        <end position="48"/>
    </location>
</feature>
<sequence>GLPQCDGSEGGGEDYQQGEDGDDGDVRENSERNQHLAVPSSSTCDSPLRAHRYSHRHLHGHGVCPGWRTLRPYRSKVASPRARSEEIFPANCLRCRLLPPAYGQLLTPLPAQGACTHP</sequence>
<dbReference type="VEuPathDB" id="ToxoDB:TGMAS_417560"/>
<evidence type="ECO:0000313" key="3">
    <source>
        <dbReference type="Proteomes" id="UP000028821"/>
    </source>
</evidence>
<feature type="compositionally biased region" description="Basic and acidic residues" evidence="1">
    <location>
        <begin position="24"/>
        <end position="34"/>
    </location>
</feature>
<name>A0A086PIA4_TOXGO</name>
<proteinExistence type="predicted"/>
<feature type="non-terminal residue" evidence="2">
    <location>
        <position position="118"/>
    </location>
</feature>
<dbReference type="EMBL" id="AEXC02003120">
    <property type="protein sequence ID" value="KFH00086.1"/>
    <property type="molecule type" value="Genomic_DNA"/>
</dbReference>
<comment type="caution">
    <text evidence="2">The sequence shown here is derived from an EMBL/GenBank/DDBJ whole genome shotgun (WGS) entry which is preliminary data.</text>
</comment>
<dbReference type="AlphaFoldDB" id="A0A086PIA4"/>
<reference evidence="2 3" key="1">
    <citation type="submission" date="2014-04" db="EMBL/GenBank/DDBJ databases">
        <authorList>
            <person name="Sibley D."/>
            <person name="Venepally P."/>
            <person name="Karamycheva S."/>
            <person name="Hadjithomas M."/>
            <person name="Khan A."/>
            <person name="Brunk B."/>
            <person name="Roos D."/>
            <person name="Caler E."/>
            <person name="Lorenzi H."/>
        </authorList>
    </citation>
    <scope>NUCLEOTIDE SEQUENCE [LARGE SCALE GENOMIC DNA]</scope>
    <source>
        <strain evidence="2 3">MAS</strain>
    </source>
</reference>
<evidence type="ECO:0000256" key="1">
    <source>
        <dbReference type="SAM" id="MobiDB-lite"/>
    </source>
</evidence>